<keyword evidence="4 7" id="KW-0067">ATP-binding</keyword>
<dbReference type="GO" id="GO:0140662">
    <property type="term" value="F:ATP-dependent protein folding chaperone"/>
    <property type="evidence" value="ECO:0007669"/>
    <property type="project" value="InterPro"/>
</dbReference>
<dbReference type="CDD" id="cd10234">
    <property type="entry name" value="ASKHA_NBD_HSP70_DnaK-like"/>
    <property type="match status" value="1"/>
</dbReference>
<feature type="region of interest" description="Disordered" evidence="10">
    <location>
        <begin position="607"/>
        <end position="654"/>
    </location>
</feature>
<keyword evidence="9" id="KW-0175">Coiled coil</keyword>
<evidence type="ECO:0000256" key="7">
    <source>
        <dbReference type="HAMAP-Rule" id="MF_00332"/>
    </source>
</evidence>
<protein>
    <recommendedName>
        <fullName evidence="7">Chaperone protein DnaK</fullName>
    </recommendedName>
    <alternativeName>
        <fullName evidence="7">HSP70</fullName>
    </alternativeName>
    <alternativeName>
        <fullName evidence="7">Heat shock 70 kDa protein</fullName>
    </alternativeName>
    <alternativeName>
        <fullName evidence="7">Heat shock protein 70</fullName>
    </alternativeName>
</protein>
<dbReference type="Gene3D" id="3.30.420.40">
    <property type="match status" value="2"/>
</dbReference>
<dbReference type="GO" id="GO:0005524">
    <property type="term" value="F:ATP binding"/>
    <property type="evidence" value="ECO:0007669"/>
    <property type="project" value="UniProtKB-UniRule"/>
</dbReference>
<keyword evidence="3 7" id="KW-0547">Nucleotide-binding</keyword>
<dbReference type="Pfam" id="PF00012">
    <property type="entry name" value="HSP70"/>
    <property type="match status" value="1"/>
</dbReference>
<accession>A0A2H0UNX6</accession>
<sequence length="654" mass="71068">MSKIIGIDLGTTNSAVAFIQNGSPRVLENAEGNRTTPSIVALSKGNERIVGQLAKRQAITNPQNTIFSVKRLIGRKFSDAEVKRDKEWLPYEIKESSAGGVEVKMGDKHYSPEAISAMILSKLKADAEASLSDKVEEAVITVPAYFDDSQRQATKNAGEIAGLKVARIINEPTAAALAYGLGKKKNEKIIVFDFGGGTFDVSVLEVEEVEGGGQQIEVKATGGDTHLGGDDFDKKILDYLATEYKKQEGIDISKDPLAIQRLKEAAERAKHELSASMETEINIPYISSDASGPKHFQMKMTRAKLEELVGDEISRSIKLAKQVVKDAGFSESEINEVIMVGGQTRMPAIQEAVKSAFNKEPHKGVNPDEVVAVGAAIQAEILSAKKEGRKTEGEIKDVLLLDVTPLSFGIETLGGVFTKLIERNTTVPTSKSQTFSTAADNQTSVEIHVLQGERELAGDNKTLGRFILDGIPPSPRGMPQVEVSFDIDANGILSVSAKDKASGKTQSIRIEASTSLSKEEIDRLRQDAEAHKEEDQKKRALIEAKNLAENLIYTSEKAIKDAGDKVPAEVKDPIEEKIKALKEVKDKDSIEELKTATEALSAEIQKIGQYMSQNQPAQDSASTEPGTEQSQGEEPKEETPEEKPEEEPKEENAD</sequence>
<keyword evidence="2 7" id="KW-0597">Phosphoprotein</keyword>
<dbReference type="InterPro" id="IPR012725">
    <property type="entry name" value="Chaperone_DnaK"/>
</dbReference>
<keyword evidence="5 7" id="KW-0346">Stress response</keyword>
<feature type="coiled-coil region" evidence="9">
    <location>
        <begin position="514"/>
        <end position="550"/>
    </location>
</feature>
<dbReference type="FunFam" id="3.90.640.10:FF:000003">
    <property type="entry name" value="Molecular chaperone DnaK"/>
    <property type="match status" value="1"/>
</dbReference>
<dbReference type="FunFam" id="3.30.420.40:FF:000004">
    <property type="entry name" value="Molecular chaperone DnaK"/>
    <property type="match status" value="1"/>
</dbReference>
<comment type="function">
    <text evidence="7">Acts as a chaperone.</text>
</comment>
<feature type="compositionally biased region" description="Polar residues" evidence="10">
    <location>
        <begin position="610"/>
        <end position="632"/>
    </location>
</feature>
<name>A0A2H0UNX6_9BACT</name>
<reference evidence="12" key="1">
    <citation type="submission" date="2017-09" db="EMBL/GenBank/DDBJ databases">
        <title>Depth-based differentiation of microbial function through sediment-hosted aquifers and enrichment of novel symbionts in the deep terrestrial subsurface.</title>
        <authorList>
            <person name="Probst A.J."/>
            <person name="Ladd B."/>
            <person name="Jarett J.K."/>
            <person name="Geller-Mcgrath D.E."/>
            <person name="Sieber C.M.K."/>
            <person name="Emerson J.B."/>
            <person name="Anantharaman K."/>
            <person name="Thomas B.C."/>
            <person name="Malmstrom R."/>
            <person name="Stieglmeier M."/>
            <person name="Klingl A."/>
            <person name="Woyke T."/>
            <person name="Ryan C.M."/>
            <person name="Banfield J.F."/>
        </authorList>
    </citation>
    <scope>NUCLEOTIDE SEQUENCE [LARGE SCALE GENOMIC DNA]</scope>
</reference>
<evidence type="ECO:0000313" key="11">
    <source>
        <dbReference type="EMBL" id="PIR88127.1"/>
    </source>
</evidence>
<dbReference type="InterPro" id="IPR018181">
    <property type="entry name" value="Heat_shock_70_CS"/>
</dbReference>
<dbReference type="Gene3D" id="2.60.34.10">
    <property type="entry name" value="Substrate Binding Domain Of DNAk, Chain A, domain 1"/>
    <property type="match status" value="1"/>
</dbReference>
<dbReference type="SUPFAM" id="SSF53067">
    <property type="entry name" value="Actin-like ATPase domain"/>
    <property type="match status" value="2"/>
</dbReference>
<dbReference type="InterPro" id="IPR013126">
    <property type="entry name" value="Hsp_70_fam"/>
</dbReference>
<dbReference type="NCBIfam" id="TIGR02350">
    <property type="entry name" value="prok_dnaK"/>
    <property type="match status" value="1"/>
</dbReference>
<evidence type="ECO:0000256" key="8">
    <source>
        <dbReference type="RuleBase" id="RU003322"/>
    </source>
</evidence>
<dbReference type="PRINTS" id="PR00301">
    <property type="entry name" value="HEATSHOCK70"/>
</dbReference>
<dbReference type="PROSITE" id="PS00297">
    <property type="entry name" value="HSP70_1"/>
    <property type="match status" value="1"/>
</dbReference>
<dbReference type="PROSITE" id="PS01036">
    <property type="entry name" value="HSP70_3"/>
    <property type="match status" value="1"/>
</dbReference>
<dbReference type="SUPFAM" id="SSF100920">
    <property type="entry name" value="Heat shock protein 70kD (HSP70), peptide-binding domain"/>
    <property type="match status" value="1"/>
</dbReference>
<dbReference type="AlphaFoldDB" id="A0A2H0UNX6"/>
<evidence type="ECO:0000256" key="4">
    <source>
        <dbReference type="ARBA" id="ARBA00022840"/>
    </source>
</evidence>
<evidence type="ECO:0000256" key="3">
    <source>
        <dbReference type="ARBA" id="ARBA00022741"/>
    </source>
</evidence>
<dbReference type="Gene3D" id="1.20.1270.10">
    <property type="match status" value="1"/>
</dbReference>
<feature type="compositionally biased region" description="Basic and acidic residues" evidence="10">
    <location>
        <begin position="633"/>
        <end position="642"/>
    </location>
</feature>
<dbReference type="GO" id="GO:0051082">
    <property type="term" value="F:unfolded protein binding"/>
    <property type="evidence" value="ECO:0007669"/>
    <property type="project" value="InterPro"/>
</dbReference>
<comment type="similarity">
    <text evidence="1 7 8">Belongs to the heat shock protein 70 family.</text>
</comment>
<evidence type="ECO:0000256" key="2">
    <source>
        <dbReference type="ARBA" id="ARBA00022553"/>
    </source>
</evidence>
<feature type="compositionally biased region" description="Acidic residues" evidence="10">
    <location>
        <begin position="643"/>
        <end position="654"/>
    </location>
</feature>
<dbReference type="PROSITE" id="PS00329">
    <property type="entry name" value="HSP70_2"/>
    <property type="match status" value="1"/>
</dbReference>
<proteinExistence type="evidence at transcript level"/>
<dbReference type="InterPro" id="IPR029047">
    <property type="entry name" value="HSP70_peptide-bd_sf"/>
</dbReference>
<gene>
    <name evidence="7" type="primary">dnaK</name>
    <name evidence="11" type="ORF">COU10_00870</name>
</gene>
<dbReference type="HAMAP" id="MF_00332">
    <property type="entry name" value="DnaK"/>
    <property type="match status" value="1"/>
</dbReference>
<dbReference type="FunFam" id="2.60.34.10:FF:000014">
    <property type="entry name" value="Chaperone protein DnaK HSP70"/>
    <property type="match status" value="1"/>
</dbReference>
<evidence type="ECO:0000256" key="10">
    <source>
        <dbReference type="SAM" id="MobiDB-lite"/>
    </source>
</evidence>
<evidence type="ECO:0000256" key="6">
    <source>
        <dbReference type="ARBA" id="ARBA00023186"/>
    </source>
</evidence>
<evidence type="ECO:0000256" key="9">
    <source>
        <dbReference type="SAM" id="Coils"/>
    </source>
</evidence>
<dbReference type="EMBL" id="PFBC01000015">
    <property type="protein sequence ID" value="PIR88127.1"/>
    <property type="molecule type" value="Genomic_DNA"/>
</dbReference>
<dbReference type="InterPro" id="IPR029048">
    <property type="entry name" value="HSP70_C_sf"/>
</dbReference>
<keyword evidence="6 7" id="KW-0143">Chaperone</keyword>
<evidence type="ECO:0000256" key="5">
    <source>
        <dbReference type="ARBA" id="ARBA00023016"/>
    </source>
</evidence>
<organism evidence="11 12">
    <name type="scientific">Candidatus Harrisonbacteria bacterium CG10_big_fil_rev_8_21_14_0_10_45_28</name>
    <dbReference type="NCBI Taxonomy" id="1974586"/>
    <lineage>
        <taxon>Bacteria</taxon>
        <taxon>Candidatus Harrisoniibacteriota</taxon>
    </lineage>
</organism>
<dbReference type="InterPro" id="IPR043129">
    <property type="entry name" value="ATPase_NBD"/>
</dbReference>
<dbReference type="NCBIfam" id="NF001413">
    <property type="entry name" value="PRK00290.1"/>
    <property type="match status" value="1"/>
</dbReference>
<evidence type="ECO:0000256" key="1">
    <source>
        <dbReference type="ARBA" id="ARBA00007381"/>
    </source>
</evidence>
<dbReference type="FunFam" id="1.20.1270.10:FF:000001">
    <property type="entry name" value="Molecular chaperone DnaK"/>
    <property type="match status" value="1"/>
</dbReference>
<feature type="modified residue" description="Phosphothreonine; by autocatalysis" evidence="7">
    <location>
        <position position="198"/>
    </location>
</feature>
<comment type="caution">
    <text evidence="11">The sequence shown here is derived from an EMBL/GenBank/DDBJ whole genome shotgun (WGS) entry which is preliminary data.</text>
</comment>
<evidence type="ECO:0000313" key="12">
    <source>
        <dbReference type="Proteomes" id="UP000230903"/>
    </source>
</evidence>
<dbReference type="Gene3D" id="3.90.640.10">
    <property type="entry name" value="Actin, Chain A, domain 4"/>
    <property type="match status" value="1"/>
</dbReference>
<dbReference type="Proteomes" id="UP000230903">
    <property type="component" value="Unassembled WGS sequence"/>
</dbReference>
<dbReference type="PANTHER" id="PTHR19375">
    <property type="entry name" value="HEAT SHOCK PROTEIN 70KDA"/>
    <property type="match status" value="1"/>
</dbReference>
<comment type="induction">
    <text evidence="7">By stress conditions e.g. heat shock.</text>
</comment>